<dbReference type="EMBL" id="CP072788">
    <property type="protein sequence ID" value="QTR04856.1"/>
    <property type="molecule type" value="Genomic_DNA"/>
</dbReference>
<dbReference type="Proteomes" id="UP000671828">
    <property type="component" value="Chromosome"/>
</dbReference>
<organism evidence="1 2">
    <name type="scientific">Saccharothrix algeriensis</name>
    <dbReference type="NCBI Taxonomy" id="173560"/>
    <lineage>
        <taxon>Bacteria</taxon>
        <taxon>Bacillati</taxon>
        <taxon>Actinomycetota</taxon>
        <taxon>Actinomycetes</taxon>
        <taxon>Pseudonocardiales</taxon>
        <taxon>Pseudonocardiaceae</taxon>
        <taxon>Saccharothrix</taxon>
    </lineage>
</organism>
<protein>
    <submittedName>
        <fullName evidence="1">Uncharacterized protein</fullName>
    </submittedName>
</protein>
<sequence length="65" mass="6891">MTPLPSLSTSPAVIAARSRIRAPGADTALCRRSWPTSSCSRVLTTRLFGTSAGTRTNSPSPRSSW</sequence>
<dbReference type="AlphaFoldDB" id="A0A8T8I257"/>
<name>A0A8T8I257_9PSEU</name>
<gene>
    <name evidence="1" type="ORF">J7S33_08770</name>
</gene>
<evidence type="ECO:0000313" key="1">
    <source>
        <dbReference type="EMBL" id="QTR04856.1"/>
    </source>
</evidence>
<evidence type="ECO:0000313" key="2">
    <source>
        <dbReference type="Proteomes" id="UP000671828"/>
    </source>
</evidence>
<reference evidence="1" key="1">
    <citation type="submission" date="2021-04" db="EMBL/GenBank/DDBJ databases">
        <title>Saccharothrix algeriensis WGS.</title>
        <authorList>
            <person name="Stuskova K."/>
            <person name="Hakalova E."/>
            <person name="Tebbal A.B."/>
            <person name="Eichmeier A."/>
        </authorList>
    </citation>
    <scope>NUCLEOTIDE SEQUENCE</scope>
    <source>
        <strain evidence="1">NRRL B-24137</strain>
    </source>
</reference>
<proteinExistence type="predicted"/>
<accession>A0A8T8I257</accession>